<keyword evidence="4" id="KW-1185">Reference proteome</keyword>
<dbReference type="AlphaFoldDB" id="A0A563EMR4"/>
<name>A0A563EMR4_9PSEU</name>
<gene>
    <name evidence="3" type="ORF">FKR81_28220</name>
</gene>
<evidence type="ECO:0000259" key="1">
    <source>
        <dbReference type="Pfam" id="PF13556"/>
    </source>
</evidence>
<accession>A0A563EMR4</accession>
<evidence type="ECO:0000313" key="4">
    <source>
        <dbReference type="Proteomes" id="UP000316639"/>
    </source>
</evidence>
<dbReference type="InterPro" id="IPR051448">
    <property type="entry name" value="CdaR-like_regulators"/>
</dbReference>
<evidence type="ECO:0000313" key="3">
    <source>
        <dbReference type="EMBL" id="TWP48478.1"/>
    </source>
</evidence>
<evidence type="ECO:0000259" key="2">
    <source>
        <dbReference type="Pfam" id="PF14361"/>
    </source>
</evidence>
<dbReference type="InterPro" id="IPR025751">
    <property type="entry name" value="RsbRD_N_dom"/>
</dbReference>
<protein>
    <submittedName>
        <fullName evidence="3">PucR family transcriptional regulator</fullName>
    </submittedName>
</protein>
<sequence length="389" mass="42127">MTAIALQVMAAMAADDKVVTRVVEAARENSPEVARLPEAENRRHITTLLTEGVAHLERGDEHDDGDFSAAQALGADRAAQGVSIAGLLRGLNAGRNELIRAGVELARGIGVDDTTILDFIIDVDHYVGAVERHIISGYHTAELQLARTARDLNTQVLRRLLVPDDDFPDPAELNRAGLRPGSRYHCVVSEVTDPSHARALEQRLHPFGGLYGLVEGRLAGLTDDPPCWPDDDAPLLVVSPATALTSLRGTYPICAQALAAASARGAHGVHLLIELAAETALAAHPEMAGALADELLHLLDPKSSFHQEIAATALCYLDHGRRISATATALHIHANTVRYRLDRLAELTDIDLGETPRSRRSHVLTTLHTWWALRTWIDRGVQPGPLRRS</sequence>
<dbReference type="Pfam" id="PF14361">
    <property type="entry name" value="RsbRD_N"/>
    <property type="match status" value="1"/>
</dbReference>
<reference evidence="3 4" key="1">
    <citation type="submission" date="2019-07" db="EMBL/GenBank/DDBJ databases">
        <title>Lentzea xizangensis sp. nov., isolated from Qinghai-Tibetan Plateau Soils.</title>
        <authorList>
            <person name="Huang J."/>
        </authorList>
    </citation>
    <scope>NUCLEOTIDE SEQUENCE [LARGE SCALE GENOMIC DNA]</scope>
    <source>
        <strain evidence="3 4">FXJ1.1311</strain>
    </source>
</reference>
<dbReference type="OrthoDB" id="3655573at2"/>
<proteinExistence type="predicted"/>
<dbReference type="InterPro" id="IPR025736">
    <property type="entry name" value="PucR_C-HTH_dom"/>
</dbReference>
<dbReference type="EMBL" id="VOBR01000020">
    <property type="protein sequence ID" value="TWP48478.1"/>
    <property type="molecule type" value="Genomic_DNA"/>
</dbReference>
<dbReference type="Proteomes" id="UP000316639">
    <property type="component" value="Unassembled WGS sequence"/>
</dbReference>
<dbReference type="InterPro" id="IPR042070">
    <property type="entry name" value="PucR_C-HTH_sf"/>
</dbReference>
<feature type="domain" description="RsbT co-antagonist protein RsbRD N-terminal" evidence="2">
    <location>
        <begin position="17"/>
        <end position="150"/>
    </location>
</feature>
<feature type="domain" description="PucR C-terminal helix-turn-helix" evidence="1">
    <location>
        <begin position="311"/>
        <end position="354"/>
    </location>
</feature>
<dbReference type="PANTHER" id="PTHR33744">
    <property type="entry name" value="CARBOHYDRATE DIACID REGULATOR"/>
    <property type="match status" value="1"/>
</dbReference>
<organism evidence="3 4">
    <name type="scientific">Lentzea tibetensis</name>
    <dbReference type="NCBI Taxonomy" id="2591470"/>
    <lineage>
        <taxon>Bacteria</taxon>
        <taxon>Bacillati</taxon>
        <taxon>Actinomycetota</taxon>
        <taxon>Actinomycetes</taxon>
        <taxon>Pseudonocardiales</taxon>
        <taxon>Pseudonocardiaceae</taxon>
        <taxon>Lentzea</taxon>
    </lineage>
</organism>
<dbReference type="Gene3D" id="1.10.10.2840">
    <property type="entry name" value="PucR C-terminal helix-turn-helix domain"/>
    <property type="match status" value="1"/>
</dbReference>
<dbReference type="RefSeq" id="WP_146356235.1">
    <property type="nucleotide sequence ID" value="NZ_VOBR01000020.1"/>
</dbReference>
<dbReference type="Pfam" id="PF13556">
    <property type="entry name" value="HTH_30"/>
    <property type="match status" value="1"/>
</dbReference>
<comment type="caution">
    <text evidence="3">The sequence shown here is derived from an EMBL/GenBank/DDBJ whole genome shotgun (WGS) entry which is preliminary data.</text>
</comment>
<dbReference type="PANTHER" id="PTHR33744:SF1">
    <property type="entry name" value="DNA-BINDING TRANSCRIPTIONAL ACTIVATOR ADER"/>
    <property type="match status" value="1"/>
</dbReference>